<organism evidence="9 10">
    <name type="scientific">Hwanghaeella grinnelliae</name>
    <dbReference type="NCBI Taxonomy" id="2500179"/>
    <lineage>
        <taxon>Bacteria</taxon>
        <taxon>Pseudomonadati</taxon>
        <taxon>Pseudomonadota</taxon>
        <taxon>Alphaproteobacteria</taxon>
        <taxon>Rhodospirillales</taxon>
        <taxon>Rhodospirillaceae</taxon>
        <taxon>Hwanghaeella</taxon>
    </lineage>
</organism>
<keyword evidence="2 6" id="KW-0819">tRNA processing</keyword>
<gene>
    <name evidence="6 9" type="primary">tilS</name>
    <name evidence="9" type="ORF">EOI86_21835</name>
</gene>
<dbReference type="InterPro" id="IPR012795">
    <property type="entry name" value="tRNA_Ile_lys_synt_N"/>
</dbReference>
<dbReference type="GO" id="GO:0032267">
    <property type="term" value="F:tRNA(Ile)-lysidine synthase activity"/>
    <property type="evidence" value="ECO:0007669"/>
    <property type="project" value="UniProtKB-EC"/>
</dbReference>
<name>A0A437QGV2_9PROT</name>
<dbReference type="CDD" id="cd01992">
    <property type="entry name" value="TilS_N"/>
    <property type="match status" value="1"/>
</dbReference>
<evidence type="ECO:0000256" key="4">
    <source>
        <dbReference type="ARBA" id="ARBA00022840"/>
    </source>
</evidence>
<feature type="binding site" evidence="6">
    <location>
        <begin position="62"/>
        <end position="67"/>
    </location>
    <ligand>
        <name>ATP</name>
        <dbReference type="ChEBI" id="CHEBI:30616"/>
    </ligand>
</feature>
<dbReference type="Pfam" id="PF01171">
    <property type="entry name" value="ATP_bind_3"/>
    <property type="match status" value="1"/>
</dbReference>
<comment type="similarity">
    <text evidence="6">Belongs to the tRNA(Ile)-lysidine synthase family.</text>
</comment>
<comment type="domain">
    <text evidence="6">The N-terminal region contains the highly conserved SGGXDS motif, predicted to be a P-loop motif involved in ATP binding.</text>
</comment>
<keyword evidence="3 6" id="KW-0547">Nucleotide-binding</keyword>
<dbReference type="NCBIfam" id="TIGR02432">
    <property type="entry name" value="lysidine_TilS_N"/>
    <property type="match status" value="1"/>
</dbReference>
<dbReference type="Proteomes" id="UP000287447">
    <property type="component" value="Unassembled WGS sequence"/>
</dbReference>
<comment type="catalytic activity">
    <reaction evidence="5 6">
        <text>cytidine(34) in tRNA(Ile2) + L-lysine + ATP = lysidine(34) in tRNA(Ile2) + AMP + diphosphate + H(+)</text>
        <dbReference type="Rhea" id="RHEA:43744"/>
        <dbReference type="Rhea" id="RHEA-COMP:10625"/>
        <dbReference type="Rhea" id="RHEA-COMP:10670"/>
        <dbReference type="ChEBI" id="CHEBI:15378"/>
        <dbReference type="ChEBI" id="CHEBI:30616"/>
        <dbReference type="ChEBI" id="CHEBI:32551"/>
        <dbReference type="ChEBI" id="CHEBI:33019"/>
        <dbReference type="ChEBI" id="CHEBI:82748"/>
        <dbReference type="ChEBI" id="CHEBI:83665"/>
        <dbReference type="ChEBI" id="CHEBI:456215"/>
        <dbReference type="EC" id="6.3.4.19"/>
    </reaction>
</comment>
<keyword evidence="10" id="KW-1185">Reference proteome</keyword>
<evidence type="ECO:0000256" key="7">
    <source>
        <dbReference type="SAM" id="MobiDB-lite"/>
    </source>
</evidence>
<dbReference type="PANTHER" id="PTHR43033:SF5">
    <property type="entry name" value="TRNA(ILE)-LYSIDINE SYNTHETASE"/>
    <property type="match status" value="1"/>
</dbReference>
<dbReference type="GO" id="GO:0005737">
    <property type="term" value="C:cytoplasm"/>
    <property type="evidence" value="ECO:0007669"/>
    <property type="project" value="UniProtKB-SubCell"/>
</dbReference>
<dbReference type="InterPro" id="IPR012094">
    <property type="entry name" value="tRNA_Ile_lys_synt"/>
</dbReference>
<dbReference type="HAMAP" id="MF_01161">
    <property type="entry name" value="tRNA_Ile_lys_synt"/>
    <property type="match status" value="1"/>
</dbReference>
<evidence type="ECO:0000256" key="2">
    <source>
        <dbReference type="ARBA" id="ARBA00022694"/>
    </source>
</evidence>
<comment type="function">
    <text evidence="6">Ligates lysine onto the cytidine present at position 34 of the AUA codon-specific tRNA(Ile) that contains the anticodon CAU, in an ATP-dependent manner. Cytidine is converted to lysidine, thus changing the amino acid specificity of the tRNA from methionine to isoleucine.</text>
</comment>
<feature type="domain" description="tRNA(Ile)-lysidine/2-thiocytidine synthase N-terminal" evidence="8">
    <location>
        <begin position="57"/>
        <end position="240"/>
    </location>
</feature>
<evidence type="ECO:0000259" key="8">
    <source>
        <dbReference type="Pfam" id="PF01171"/>
    </source>
</evidence>
<evidence type="ECO:0000256" key="3">
    <source>
        <dbReference type="ARBA" id="ARBA00022741"/>
    </source>
</evidence>
<keyword evidence="6" id="KW-0963">Cytoplasm</keyword>
<dbReference type="OrthoDB" id="9807403at2"/>
<evidence type="ECO:0000256" key="1">
    <source>
        <dbReference type="ARBA" id="ARBA00022598"/>
    </source>
</evidence>
<evidence type="ECO:0000256" key="6">
    <source>
        <dbReference type="HAMAP-Rule" id="MF_01161"/>
    </source>
</evidence>
<evidence type="ECO:0000313" key="10">
    <source>
        <dbReference type="Proteomes" id="UP000287447"/>
    </source>
</evidence>
<dbReference type="SUPFAM" id="SSF52402">
    <property type="entry name" value="Adenine nucleotide alpha hydrolases-like"/>
    <property type="match status" value="1"/>
</dbReference>
<comment type="subcellular location">
    <subcellularLocation>
        <location evidence="6">Cytoplasm</location>
    </subcellularLocation>
</comment>
<dbReference type="EC" id="6.3.4.19" evidence="6"/>
<dbReference type="InterPro" id="IPR011063">
    <property type="entry name" value="TilS/TtcA_N"/>
</dbReference>
<evidence type="ECO:0000313" key="9">
    <source>
        <dbReference type="EMBL" id="RVU33785.1"/>
    </source>
</evidence>
<sequence>MRKPAKSAVPDPGAQGPRRSGDDVTPRWFADAMSACLQDAAVSGETADAVPEATLRLAVGCSGGPDSMALTFMLRNWAAERFVPLTALIVDHGLRPEASEEADRVAGWLGERGVEAVVLRYEGARPRSNVQAQARRMRYDLMRDWCLAQGVSVLAVAHHLEDQAETFLLRLARGSGVDGLSAMAPVTEVPGDPYRAVSLIRPLLDTPRGDVHTVLDQSGWPYVDDPSNRNIRHARVRMRNLADILAMEGLDAKRLAGTAKAMRRARAALESATNGFLDAHAFADPHGFAGLERQAYVDLDDELSLRVLTCLLRFVSGGDYPVRLERLEKLATALRGEPTPGPRTLGGCRIETRGERILVCREAAAIGPAIPAQPSILWDRRFRLDLRGDIEGLTVGKLGVDGVRQARALGLTANRIEDLPGAARAALPSLWRNDRLIALADPAGEAWAGSGAGFRRVEFAGSAAWRRLCPSMSSPEE</sequence>
<dbReference type="InterPro" id="IPR014729">
    <property type="entry name" value="Rossmann-like_a/b/a_fold"/>
</dbReference>
<comment type="caution">
    <text evidence="9">The sequence shown here is derived from an EMBL/GenBank/DDBJ whole genome shotgun (WGS) entry which is preliminary data.</text>
</comment>
<keyword evidence="1 6" id="KW-0436">Ligase</keyword>
<protein>
    <recommendedName>
        <fullName evidence="6">tRNA(Ile)-lysidine synthase</fullName>
        <ecNumber evidence="6">6.3.4.19</ecNumber>
    </recommendedName>
    <alternativeName>
        <fullName evidence="6">tRNA(Ile)-2-lysyl-cytidine synthase</fullName>
    </alternativeName>
    <alternativeName>
        <fullName evidence="6">tRNA(Ile)-lysidine synthetase</fullName>
    </alternativeName>
</protein>
<dbReference type="GO" id="GO:0006400">
    <property type="term" value="P:tRNA modification"/>
    <property type="evidence" value="ECO:0007669"/>
    <property type="project" value="UniProtKB-UniRule"/>
</dbReference>
<accession>A0A437QGV2</accession>
<dbReference type="GO" id="GO:0005524">
    <property type="term" value="F:ATP binding"/>
    <property type="evidence" value="ECO:0007669"/>
    <property type="project" value="UniProtKB-UniRule"/>
</dbReference>
<dbReference type="EMBL" id="SADE01000004">
    <property type="protein sequence ID" value="RVU33785.1"/>
    <property type="molecule type" value="Genomic_DNA"/>
</dbReference>
<keyword evidence="4 6" id="KW-0067">ATP-binding</keyword>
<feature type="region of interest" description="Disordered" evidence="7">
    <location>
        <begin position="1"/>
        <end position="25"/>
    </location>
</feature>
<proteinExistence type="inferred from homology"/>
<dbReference type="RefSeq" id="WP_127767815.1">
    <property type="nucleotide sequence ID" value="NZ_SADE01000004.1"/>
</dbReference>
<dbReference type="PANTHER" id="PTHR43033">
    <property type="entry name" value="TRNA(ILE)-LYSIDINE SYNTHASE-RELATED"/>
    <property type="match status" value="1"/>
</dbReference>
<dbReference type="AlphaFoldDB" id="A0A437QGV2"/>
<evidence type="ECO:0000256" key="5">
    <source>
        <dbReference type="ARBA" id="ARBA00048539"/>
    </source>
</evidence>
<dbReference type="Gene3D" id="3.40.50.620">
    <property type="entry name" value="HUPs"/>
    <property type="match status" value="1"/>
</dbReference>
<reference evidence="10" key="1">
    <citation type="submission" date="2019-01" db="EMBL/GenBank/DDBJ databases">
        <title>Gri0909 isolated from a small marine red alga.</title>
        <authorList>
            <person name="Kim J."/>
            <person name="Jeong S.E."/>
            <person name="Jeon C.O."/>
        </authorList>
    </citation>
    <scope>NUCLEOTIDE SEQUENCE [LARGE SCALE GENOMIC DNA]</scope>
    <source>
        <strain evidence="10">Gri0909</strain>
    </source>
</reference>